<keyword evidence="1" id="KW-0479">Metal-binding</keyword>
<evidence type="ECO:0000313" key="4">
    <source>
        <dbReference type="Proteomes" id="UP000289738"/>
    </source>
</evidence>
<protein>
    <recommendedName>
        <fullName evidence="2">SWIM-type domain-containing protein</fullName>
    </recommendedName>
</protein>
<dbReference type="AlphaFoldDB" id="A0A444Y9U3"/>
<keyword evidence="1" id="KW-0862">Zinc</keyword>
<dbReference type="PROSITE" id="PS50966">
    <property type="entry name" value="ZF_SWIM"/>
    <property type="match status" value="1"/>
</dbReference>
<sequence length="93" mass="10699">MHVTQCDRRALVFAVEELKPFKGWSQGSFCVRLSARACDCGVFQSFYFSCHHALAACATVSVEWAKYVHPVYMQEPMFEVYKIEFSPIPDKKL</sequence>
<reference evidence="3 4" key="1">
    <citation type="submission" date="2019-01" db="EMBL/GenBank/DDBJ databases">
        <title>Sequencing of cultivated peanut Arachis hypogaea provides insights into genome evolution and oil improvement.</title>
        <authorList>
            <person name="Chen X."/>
        </authorList>
    </citation>
    <scope>NUCLEOTIDE SEQUENCE [LARGE SCALE GENOMIC DNA]</scope>
    <source>
        <strain evidence="4">cv. Fuhuasheng</strain>
        <tissue evidence="3">Leaves</tissue>
    </source>
</reference>
<keyword evidence="1" id="KW-0863">Zinc-finger</keyword>
<proteinExistence type="predicted"/>
<feature type="domain" description="SWIM-type" evidence="2">
    <location>
        <begin position="29"/>
        <end position="61"/>
    </location>
</feature>
<comment type="caution">
    <text evidence="3">The sequence shown here is derived from an EMBL/GenBank/DDBJ whole genome shotgun (WGS) entry which is preliminary data.</text>
</comment>
<evidence type="ECO:0000256" key="1">
    <source>
        <dbReference type="PROSITE-ProRule" id="PRU00325"/>
    </source>
</evidence>
<name>A0A444Y9U3_ARAHY</name>
<gene>
    <name evidence="3" type="ORF">Ahy_B07g086476</name>
</gene>
<evidence type="ECO:0000259" key="2">
    <source>
        <dbReference type="PROSITE" id="PS50966"/>
    </source>
</evidence>
<evidence type="ECO:0000313" key="3">
    <source>
        <dbReference type="EMBL" id="RYQ98714.1"/>
    </source>
</evidence>
<organism evidence="3 4">
    <name type="scientific">Arachis hypogaea</name>
    <name type="common">Peanut</name>
    <dbReference type="NCBI Taxonomy" id="3818"/>
    <lineage>
        <taxon>Eukaryota</taxon>
        <taxon>Viridiplantae</taxon>
        <taxon>Streptophyta</taxon>
        <taxon>Embryophyta</taxon>
        <taxon>Tracheophyta</taxon>
        <taxon>Spermatophyta</taxon>
        <taxon>Magnoliopsida</taxon>
        <taxon>eudicotyledons</taxon>
        <taxon>Gunneridae</taxon>
        <taxon>Pentapetalae</taxon>
        <taxon>rosids</taxon>
        <taxon>fabids</taxon>
        <taxon>Fabales</taxon>
        <taxon>Fabaceae</taxon>
        <taxon>Papilionoideae</taxon>
        <taxon>50 kb inversion clade</taxon>
        <taxon>dalbergioids sensu lato</taxon>
        <taxon>Dalbergieae</taxon>
        <taxon>Pterocarpus clade</taxon>
        <taxon>Arachis</taxon>
    </lineage>
</organism>
<dbReference type="GO" id="GO:0008270">
    <property type="term" value="F:zinc ion binding"/>
    <property type="evidence" value="ECO:0007669"/>
    <property type="project" value="UniProtKB-KW"/>
</dbReference>
<accession>A0A444Y9U3</accession>
<dbReference type="Proteomes" id="UP000289738">
    <property type="component" value="Chromosome B07"/>
</dbReference>
<keyword evidence="4" id="KW-1185">Reference proteome</keyword>
<dbReference type="EMBL" id="SDMP01000017">
    <property type="protein sequence ID" value="RYQ98714.1"/>
    <property type="molecule type" value="Genomic_DNA"/>
</dbReference>
<dbReference type="InterPro" id="IPR007527">
    <property type="entry name" value="Znf_SWIM"/>
</dbReference>